<name>A0A815YMD1_9BILA</name>
<dbReference type="Proteomes" id="UP000663845">
    <property type="component" value="Unassembled WGS sequence"/>
</dbReference>
<keyword evidence="2" id="KW-1133">Transmembrane helix</keyword>
<accession>A0A815YMD1</accession>
<organism evidence="3 4">
    <name type="scientific">Adineta steineri</name>
    <dbReference type="NCBI Taxonomy" id="433720"/>
    <lineage>
        <taxon>Eukaryota</taxon>
        <taxon>Metazoa</taxon>
        <taxon>Spiralia</taxon>
        <taxon>Gnathifera</taxon>
        <taxon>Rotifera</taxon>
        <taxon>Eurotatoria</taxon>
        <taxon>Bdelloidea</taxon>
        <taxon>Adinetida</taxon>
        <taxon>Adinetidae</taxon>
        <taxon>Adineta</taxon>
    </lineage>
</organism>
<evidence type="ECO:0000256" key="1">
    <source>
        <dbReference type="SAM" id="MobiDB-lite"/>
    </source>
</evidence>
<feature type="non-terminal residue" evidence="3">
    <location>
        <position position="73"/>
    </location>
</feature>
<feature type="region of interest" description="Disordered" evidence="1">
    <location>
        <begin position="1"/>
        <end position="25"/>
    </location>
</feature>
<sequence>SSAKPSALSSLLEFGTLPPSSLGDIRSSSGPTNPFPFPFVIFVSSLSFVLPFSVTSAFTFFFLLFTGGAGGGG</sequence>
<proteinExistence type="predicted"/>
<gene>
    <name evidence="3" type="ORF">JYZ213_LOCUS47390</name>
</gene>
<dbReference type="AlphaFoldDB" id="A0A815YMD1"/>
<evidence type="ECO:0000256" key="2">
    <source>
        <dbReference type="SAM" id="Phobius"/>
    </source>
</evidence>
<feature type="compositionally biased region" description="Low complexity" evidence="1">
    <location>
        <begin position="1"/>
        <end position="12"/>
    </location>
</feature>
<keyword evidence="2" id="KW-0812">Transmembrane</keyword>
<comment type="caution">
    <text evidence="3">The sequence shown here is derived from an EMBL/GenBank/DDBJ whole genome shotgun (WGS) entry which is preliminary data.</text>
</comment>
<feature type="non-terminal residue" evidence="3">
    <location>
        <position position="1"/>
    </location>
</feature>
<protein>
    <submittedName>
        <fullName evidence="3">Uncharacterized protein</fullName>
    </submittedName>
</protein>
<dbReference type="EMBL" id="CAJNOG010009348">
    <property type="protein sequence ID" value="CAF1571842.1"/>
    <property type="molecule type" value="Genomic_DNA"/>
</dbReference>
<evidence type="ECO:0000313" key="3">
    <source>
        <dbReference type="EMBL" id="CAF1571842.1"/>
    </source>
</evidence>
<keyword evidence="2" id="KW-0472">Membrane</keyword>
<reference evidence="3" key="1">
    <citation type="submission" date="2021-02" db="EMBL/GenBank/DDBJ databases">
        <authorList>
            <person name="Nowell W R."/>
        </authorList>
    </citation>
    <scope>NUCLEOTIDE SEQUENCE</scope>
</reference>
<evidence type="ECO:0000313" key="4">
    <source>
        <dbReference type="Proteomes" id="UP000663845"/>
    </source>
</evidence>
<feature type="transmembrane region" description="Helical" evidence="2">
    <location>
        <begin position="39"/>
        <end position="65"/>
    </location>
</feature>